<dbReference type="InterPro" id="IPR036179">
    <property type="entry name" value="Ig-like_dom_sf"/>
</dbReference>
<dbReference type="SMART" id="SM00409">
    <property type="entry name" value="IG"/>
    <property type="match status" value="3"/>
</dbReference>
<dbReference type="EMBL" id="JAHKSW010000014">
    <property type="protein sequence ID" value="KAG7324639.1"/>
    <property type="molecule type" value="Genomic_DNA"/>
</dbReference>
<evidence type="ECO:0000259" key="9">
    <source>
        <dbReference type="SMART" id="SM00408"/>
    </source>
</evidence>
<evidence type="ECO:0000313" key="12">
    <source>
        <dbReference type="Proteomes" id="UP000824219"/>
    </source>
</evidence>
<comment type="subcellular location">
    <subcellularLocation>
        <location evidence="1">Cell membrane</location>
    </subcellularLocation>
</comment>
<evidence type="ECO:0000256" key="7">
    <source>
        <dbReference type="ARBA" id="ARBA00023180"/>
    </source>
</evidence>
<evidence type="ECO:0000256" key="6">
    <source>
        <dbReference type="ARBA" id="ARBA00023157"/>
    </source>
</evidence>
<feature type="domain" description="Immunoglobulin subtype 2" evidence="9">
    <location>
        <begin position="192"/>
        <end position="278"/>
    </location>
</feature>
<dbReference type="InterPro" id="IPR013106">
    <property type="entry name" value="Ig_V-set"/>
</dbReference>
<dbReference type="InterPro" id="IPR052051">
    <property type="entry name" value="TCR_complex_component"/>
</dbReference>
<feature type="domain" description="Immunoglobulin" evidence="10">
    <location>
        <begin position="21"/>
        <end position="130"/>
    </location>
</feature>
<protein>
    <submittedName>
        <fullName evidence="11">Uncharacterized protein</fullName>
    </submittedName>
</protein>
<reference evidence="11 12" key="1">
    <citation type="submission" date="2021-06" db="EMBL/GenBank/DDBJ databases">
        <title>Chromosome-level genome assembly of the red-tail catfish (Hemibagrus wyckioides).</title>
        <authorList>
            <person name="Shao F."/>
        </authorList>
    </citation>
    <scope>NUCLEOTIDE SEQUENCE [LARGE SCALE GENOMIC DNA]</scope>
    <source>
        <strain evidence="11">EC202008001</strain>
        <tissue evidence="11">Blood</tissue>
    </source>
</reference>
<keyword evidence="5" id="KW-0472">Membrane</keyword>
<keyword evidence="7" id="KW-0325">Glycoprotein</keyword>
<dbReference type="Proteomes" id="UP000824219">
    <property type="component" value="Linkage Group LG14"/>
</dbReference>
<keyword evidence="3 8" id="KW-0732">Signal</keyword>
<keyword evidence="12" id="KW-1185">Reference proteome</keyword>
<dbReference type="InterPro" id="IPR003598">
    <property type="entry name" value="Ig_sub2"/>
</dbReference>
<dbReference type="Pfam" id="PF07686">
    <property type="entry name" value="V-set"/>
    <property type="match status" value="2"/>
</dbReference>
<proteinExistence type="predicted"/>
<dbReference type="PANTHER" id="PTHR19433">
    <property type="entry name" value="T-CELL RECEPTOR ALPHA CHAIN V REGION-RELATED"/>
    <property type="match status" value="1"/>
</dbReference>
<dbReference type="PANTHER" id="PTHR19433:SF111">
    <property type="entry name" value="T CELL RECEPTOR ALPHA VARIABLE 4"/>
    <property type="match status" value="1"/>
</dbReference>
<dbReference type="GO" id="GO:0005886">
    <property type="term" value="C:plasma membrane"/>
    <property type="evidence" value="ECO:0007669"/>
    <property type="project" value="UniProtKB-SubCell"/>
</dbReference>
<evidence type="ECO:0000256" key="8">
    <source>
        <dbReference type="SAM" id="SignalP"/>
    </source>
</evidence>
<feature type="domain" description="Immunoglobulin subtype 2" evidence="9">
    <location>
        <begin position="343"/>
        <end position="429"/>
    </location>
</feature>
<dbReference type="InterPro" id="IPR013783">
    <property type="entry name" value="Ig-like_fold"/>
</dbReference>
<evidence type="ECO:0000256" key="1">
    <source>
        <dbReference type="ARBA" id="ARBA00004236"/>
    </source>
</evidence>
<feature type="chain" id="PRO_5039704063" evidence="8">
    <location>
        <begin position="21"/>
        <end position="444"/>
    </location>
</feature>
<dbReference type="SMART" id="SM00408">
    <property type="entry name" value="IGc2"/>
    <property type="match status" value="2"/>
</dbReference>
<dbReference type="Gene3D" id="2.60.40.10">
    <property type="entry name" value="Immunoglobulins"/>
    <property type="match status" value="3"/>
</dbReference>
<evidence type="ECO:0000256" key="4">
    <source>
        <dbReference type="ARBA" id="ARBA00022859"/>
    </source>
</evidence>
<evidence type="ECO:0000313" key="11">
    <source>
        <dbReference type="EMBL" id="KAG7324639.1"/>
    </source>
</evidence>
<feature type="signal peptide" evidence="8">
    <location>
        <begin position="1"/>
        <end position="20"/>
    </location>
</feature>
<gene>
    <name evidence="11" type="ORF">KOW79_012655</name>
</gene>
<sequence>MSLLYIYILLVTACVDSAESLVNVSAPVGSTVLLPCKLTEVFNHTSLIQWQINNKGLVFERSSAGTSSGSGYEGRVDIPLDELHKGNCSLVLKNVRITDDHLYKTFTVEHVDSTNPTEAKEIARVSLSVDDETRSSLEDSDSHQTGGNNWIICGGCVLDMAEFLCVFNLHLLFGVISLNLLQIISADLLSVDPGQNITLLCNITNYSEISWYHMNSTGLRQFTSAIQGKLDKHFYVDHNENKSHFALTQSSSSVSLVIIGVRETDLGFYYCGGRNEELHTEFGKPIGLNFTGSSDNERDSSSEDSDSHQTGGTGNIWITNLIVICVISLNLLQIISADLLSVDPGQNITLLCNITNYSEISWYHMNSTDVRKLILAKQRKLDKHFYVDHNENKSHFALTQSSSSVSLVIIGVRETDLGFYYCGGRNEELHTEFGKPIGLNFTGQ</sequence>
<keyword evidence="6" id="KW-1015">Disulfide bond</keyword>
<feature type="domain" description="Immunoglobulin" evidence="10">
    <location>
        <begin position="337"/>
        <end position="442"/>
    </location>
</feature>
<keyword evidence="2" id="KW-1003">Cell membrane</keyword>
<accession>A0A9D3NLP5</accession>
<comment type="caution">
    <text evidence="11">The sequence shown here is derived from an EMBL/GenBank/DDBJ whole genome shotgun (WGS) entry which is preliminary data.</text>
</comment>
<evidence type="ECO:0000256" key="3">
    <source>
        <dbReference type="ARBA" id="ARBA00022729"/>
    </source>
</evidence>
<name>A0A9D3NLP5_9TELE</name>
<evidence type="ECO:0000256" key="2">
    <source>
        <dbReference type="ARBA" id="ARBA00022475"/>
    </source>
</evidence>
<dbReference type="GO" id="GO:0002376">
    <property type="term" value="P:immune system process"/>
    <property type="evidence" value="ECO:0007669"/>
    <property type="project" value="UniProtKB-KW"/>
</dbReference>
<organism evidence="11 12">
    <name type="scientific">Hemibagrus wyckioides</name>
    <dbReference type="NCBI Taxonomy" id="337641"/>
    <lineage>
        <taxon>Eukaryota</taxon>
        <taxon>Metazoa</taxon>
        <taxon>Chordata</taxon>
        <taxon>Craniata</taxon>
        <taxon>Vertebrata</taxon>
        <taxon>Euteleostomi</taxon>
        <taxon>Actinopterygii</taxon>
        <taxon>Neopterygii</taxon>
        <taxon>Teleostei</taxon>
        <taxon>Ostariophysi</taxon>
        <taxon>Siluriformes</taxon>
        <taxon>Bagridae</taxon>
        <taxon>Hemibagrus</taxon>
    </lineage>
</organism>
<feature type="domain" description="Immunoglobulin" evidence="10">
    <location>
        <begin position="186"/>
        <end position="291"/>
    </location>
</feature>
<dbReference type="OrthoDB" id="8871851at2759"/>
<keyword evidence="4" id="KW-0391">Immunity</keyword>
<evidence type="ECO:0000256" key="5">
    <source>
        <dbReference type="ARBA" id="ARBA00023136"/>
    </source>
</evidence>
<dbReference type="SUPFAM" id="SSF48726">
    <property type="entry name" value="Immunoglobulin"/>
    <property type="match status" value="3"/>
</dbReference>
<dbReference type="GO" id="GO:0009617">
    <property type="term" value="P:response to bacterium"/>
    <property type="evidence" value="ECO:0007669"/>
    <property type="project" value="TreeGrafter"/>
</dbReference>
<dbReference type="InterPro" id="IPR003599">
    <property type="entry name" value="Ig_sub"/>
</dbReference>
<evidence type="ECO:0000259" key="10">
    <source>
        <dbReference type="SMART" id="SM00409"/>
    </source>
</evidence>
<dbReference type="AlphaFoldDB" id="A0A9D3NLP5"/>